<evidence type="ECO:0000313" key="3">
    <source>
        <dbReference type="Proteomes" id="UP001470230"/>
    </source>
</evidence>
<dbReference type="PANTHER" id="PTHR33416">
    <property type="entry name" value="NUCLEAR PORE COMPLEX PROTEIN NUP1"/>
    <property type="match status" value="1"/>
</dbReference>
<feature type="compositionally biased region" description="Low complexity" evidence="1">
    <location>
        <begin position="674"/>
        <end position="684"/>
    </location>
</feature>
<sequence length="1379" mass="156681">MSSSSENKDFRQLDIYFNIVLDPSSSENKIMNIRSKLGITLFFCCIKDPIQTLNSIIQKMEKMQATSGISIILLSCACYTIQFIPHSGSLENSSDFSWVEAPLLRHAAFQDSNNMYNLSRFLQAGGAKMLPHPDVFLCELLLRYENIGISITAKSIGFLIDLNPETYSSILWRLFKLNYKTVDEIFLRNESFLTLVSKIVSNSKLIPPKDEGQLNILIKVCESNCQIIENDEGNQNESEVNFNQEKNIQNESSIKNNQNNENIESDLNNDNSSKSKIKQLKFHQVEISLTILRWLVSHKCYFPDKLLDNYTSIALDCLVIECWSEYAKYGDLSKLPNFKRDDAEFQSIYIKIIKNLLVNPNFSFDSVNINHWLWDAILEEFSRNNKDTDIIKEDHDIKNNNDDDLISDTFFKDSSMINEKEKHTLYDLTNNELMNCADIASILPEWFFIQCLRFKCRNSEVSSRLLKIISELPSSVLINNFDDFIDFIMFHIASFPQNANLISNCIRDLISVLLPRMNPLIEKIICSIDFFDELSLTPRLIVLNNIFCFGVETESFVDIFDSILESLPFLEGSISLSLCTALFKFFSNVTFYVPKHSEVLFNVAMAVICATYSSCALITSPSSNSINAINSSTSLSNLGSTYNAQFKRTMSAGSFRISSNSSPPVSPLYNQNDSTPSPTSNSSLASTSFNVADGKFARSSSTGNDSILSPTSNIKFSNNTNYKSSSSSNFGSNLINNSPSNIGNNSNSGGGGNAGIDFSAIDEPSFVNRCEQSHVIYTSCMRFYSVISSDIVLNPKYNPSDSFTLTPLALQLIQKLPINTIPKSSDGILMLIDFLPSLLPLFPDEVVSLTNFLVKSEKLGSGKHLSLISSQLKQELTHNNSFNLILQVIKFISLTNQESIDMKPVNMKSLPDDIDSARQALQADPEIIPLVIMKIKHISLLLELDAPKIDNNILGALSTKLAETNSCHELRQIRLFLSHFNFKQPECFLYDSWIRRDFSTDDNEKVKHNRKNIMSKEILMKNTENLSSSEIIGAFERIYPVDIKLNQIDLVISIVKNYKYCPELANIICSIVSPYVNECVRICKDKFWFLKFLFVHGIIYDYPQDSENEKCIEFGLRNGFLSRSLIICTFKINDNQKEEEEERTNINDDINKEWIWLDRLYLLLPSEIEEIWPKFIFNQSRILSSRFLPKQSIVPKDYLIKLIMHSSSLPSTIPFSNNSSPQNSSSPPPFFSTIPCCICQHILEYLLVFASNNPDEAEQFFTSNESAIVNFMQRVDVHNPLVFESLFTFVNSVMLMFGNVKKNSFVIRFTKTFLKIVFSFNTGIYSSCLYEVLPLLKKIVDVFHTYGKKLKPTDSFVQFLICLKKGIPSVREYIPDSLT</sequence>
<proteinExistence type="predicted"/>
<dbReference type="EMBL" id="JAPFFF010000011">
    <property type="protein sequence ID" value="KAK8877851.1"/>
    <property type="molecule type" value="Genomic_DNA"/>
</dbReference>
<feature type="compositionally biased region" description="Polar residues" evidence="1">
    <location>
        <begin position="655"/>
        <end position="673"/>
    </location>
</feature>
<dbReference type="PANTHER" id="PTHR33416:SF20">
    <property type="entry name" value="NUCLEAR PORE COMPLEX PROTEIN NUP1"/>
    <property type="match status" value="1"/>
</dbReference>
<keyword evidence="3" id="KW-1185">Reference proteome</keyword>
<feature type="region of interest" description="Disordered" evidence="1">
    <location>
        <begin position="655"/>
        <end position="684"/>
    </location>
</feature>
<comment type="caution">
    <text evidence="2">The sequence shown here is derived from an EMBL/GenBank/DDBJ whole genome shotgun (WGS) entry which is preliminary data.</text>
</comment>
<dbReference type="Proteomes" id="UP001470230">
    <property type="component" value="Unassembled WGS sequence"/>
</dbReference>
<gene>
    <name evidence="2" type="ORF">M9Y10_004614</name>
</gene>
<accession>A0ABR2JJI6</accession>
<protein>
    <submittedName>
        <fullName evidence="2">Uncharacterized protein</fullName>
    </submittedName>
</protein>
<reference evidence="2 3" key="1">
    <citation type="submission" date="2024-04" db="EMBL/GenBank/DDBJ databases">
        <title>Tritrichomonas musculus Genome.</title>
        <authorList>
            <person name="Alves-Ferreira E."/>
            <person name="Grigg M."/>
            <person name="Lorenzi H."/>
            <person name="Galac M."/>
        </authorList>
    </citation>
    <scope>NUCLEOTIDE SEQUENCE [LARGE SCALE GENOMIC DNA]</scope>
    <source>
        <strain evidence="2 3">EAF2021</strain>
    </source>
</reference>
<organism evidence="2 3">
    <name type="scientific">Tritrichomonas musculus</name>
    <dbReference type="NCBI Taxonomy" id="1915356"/>
    <lineage>
        <taxon>Eukaryota</taxon>
        <taxon>Metamonada</taxon>
        <taxon>Parabasalia</taxon>
        <taxon>Tritrichomonadida</taxon>
        <taxon>Tritrichomonadidae</taxon>
        <taxon>Tritrichomonas</taxon>
    </lineage>
</organism>
<evidence type="ECO:0000256" key="1">
    <source>
        <dbReference type="SAM" id="MobiDB-lite"/>
    </source>
</evidence>
<evidence type="ECO:0000313" key="2">
    <source>
        <dbReference type="EMBL" id="KAK8877851.1"/>
    </source>
</evidence>
<name>A0ABR2JJI6_9EUKA</name>